<dbReference type="Pfam" id="PF14347">
    <property type="entry name" value="DUF4399"/>
    <property type="match status" value="1"/>
</dbReference>
<organism evidence="2 3">
    <name type="scientific">Burkholderia ambifaria (strain ATCC BAA-244 / DSM 16087 / CCUG 44356 / LMG 19182 / AMMD)</name>
    <name type="common">Burkholderia cepacia (strain AMMD)</name>
    <dbReference type="NCBI Taxonomy" id="339670"/>
    <lineage>
        <taxon>Bacteria</taxon>
        <taxon>Pseudomonadati</taxon>
        <taxon>Pseudomonadota</taxon>
        <taxon>Betaproteobacteria</taxon>
        <taxon>Burkholderiales</taxon>
        <taxon>Burkholderiaceae</taxon>
        <taxon>Burkholderia</taxon>
        <taxon>Burkholderia cepacia complex</taxon>
    </lineage>
</organism>
<dbReference type="EMBL" id="CP000440">
    <property type="protein sequence ID" value="ABI87954.1"/>
    <property type="molecule type" value="Genomic_DNA"/>
</dbReference>
<keyword evidence="3" id="KW-1185">Reference proteome</keyword>
<gene>
    <name evidence="2" type="ordered locus">Bamb_2398</name>
</gene>
<feature type="domain" description="DUF4399" evidence="1">
    <location>
        <begin position="57"/>
        <end position="146"/>
    </location>
</feature>
<dbReference type="eggNOG" id="ENOG5032RWS">
    <property type="taxonomic scope" value="Bacteria"/>
</dbReference>
<name>Q0BD19_BURCM</name>
<dbReference type="Proteomes" id="UP000000662">
    <property type="component" value="Chromosome 1"/>
</dbReference>
<dbReference type="AlphaFoldDB" id="Q0BD19"/>
<evidence type="ECO:0000259" key="1">
    <source>
        <dbReference type="Pfam" id="PF14347"/>
    </source>
</evidence>
<reference evidence="2" key="1">
    <citation type="submission" date="2009-01" db="EMBL/GenBank/DDBJ databases">
        <title>Complete sequence of Chromosome 1 of Burkholderia cepacia AMMD.</title>
        <authorList>
            <consortium name="US DOE Joint Genome Institute"/>
            <person name="Copeland A."/>
            <person name="Lucas S."/>
            <person name="Lapidus A."/>
            <person name="Barry K."/>
            <person name="Detter J.C."/>
            <person name="Glavina del Rio T."/>
            <person name="Hammon N."/>
            <person name="Israni S."/>
            <person name="Pitluck S."/>
            <person name="Bruce D."/>
            <person name="Chain P."/>
            <person name="Malfatti S."/>
            <person name="Shin M."/>
            <person name="Vergez L."/>
            <person name="Schmutz J."/>
            <person name="Larimer F."/>
            <person name="Land M."/>
            <person name="Hauser L."/>
            <person name="Kyrpides N."/>
            <person name="Kim E."/>
            <person name="Parke J."/>
            <person name="Coenye T."/>
            <person name="Konstantinidis K."/>
            <person name="Ramette A."/>
            <person name="Tiedje J."/>
            <person name="Richardson P."/>
        </authorList>
    </citation>
    <scope>NUCLEOTIDE SEQUENCE [LARGE SCALE GENOMIC DNA]</scope>
    <source>
        <strain evidence="2">AMMD</strain>
    </source>
</reference>
<proteinExistence type="predicted"/>
<dbReference type="InterPro" id="IPR025512">
    <property type="entry name" value="DUF4399"/>
</dbReference>
<accession>Q0BD19</accession>
<evidence type="ECO:0000313" key="3">
    <source>
        <dbReference type="Proteomes" id="UP000000662"/>
    </source>
</evidence>
<sequence>MLREPFNLKEETMLNKKWIAGAVCVAALAVSTLARAEARVFFVEPKDGATVSSPVHVQFGLEGMALKPAGDMTPDTGHHHLLIDGKPVPKGDVIPASEHSLHFGKAQTETDVKLPPGKHTLTLQLGDGAHRSYGPELSSTITVNVK</sequence>
<protein>
    <recommendedName>
        <fullName evidence="1">DUF4399 domain-containing protein</fullName>
    </recommendedName>
</protein>
<dbReference type="KEGG" id="bam:Bamb_2398"/>
<evidence type="ECO:0000313" key="2">
    <source>
        <dbReference type="EMBL" id="ABI87954.1"/>
    </source>
</evidence>